<gene>
    <name evidence="2" type="ORF">CGGC5_v017089</name>
</gene>
<dbReference type="Proteomes" id="UP000011096">
    <property type="component" value="Unassembled WGS sequence"/>
</dbReference>
<dbReference type="InParanoid" id="A0A7J6IDS9"/>
<evidence type="ECO:0000259" key="1">
    <source>
        <dbReference type="Pfam" id="PF24864"/>
    </source>
</evidence>
<reference evidence="2 3" key="2">
    <citation type="submission" date="2020-04" db="EMBL/GenBank/DDBJ databases">
        <title>Genome sequencing and assembly of multiple isolates from the Colletotrichum gloeosporioides species complex.</title>
        <authorList>
            <person name="Gan P."/>
            <person name="Shirasu K."/>
        </authorList>
    </citation>
    <scope>NUCLEOTIDE SEQUENCE [LARGE SCALE GENOMIC DNA]</scope>
    <source>
        <strain evidence="2 3">Nara gc5</strain>
    </source>
</reference>
<comment type="caution">
    <text evidence="2">The sequence shown here is derived from an EMBL/GenBank/DDBJ whole genome shotgun (WGS) entry which is preliminary data.</text>
</comment>
<sequence>MTSKIIYWEFVPLLLRTPVYSFDDLGSLHAFLRVTPAWQLGLMTSVDIAWFVTGPIMRPIWHPFLTRRLFPSFRAEQLQQWVSVWDVISEMEGLIRIRISLLAPHWELDSSYSETILRCVAKAAEQTNLNVVLYRTPRSQALTCQQETTLCMRMRNFYERVMWKAD</sequence>
<reference evidence="2 3" key="1">
    <citation type="submission" date="2012-08" db="EMBL/GenBank/DDBJ databases">
        <authorList>
            <person name="Gan P.H.P."/>
            <person name="Ikeda K."/>
            <person name="Irieda H."/>
            <person name="Narusaka M."/>
            <person name="O'Connell R.J."/>
            <person name="Narusaka Y."/>
            <person name="Takano Y."/>
            <person name="Kubo Y."/>
            <person name="Shirasu K."/>
        </authorList>
    </citation>
    <scope>NUCLEOTIDE SEQUENCE [LARGE SCALE GENOMIC DNA]</scope>
    <source>
        <strain evidence="2 3">Nara gc5</strain>
    </source>
</reference>
<dbReference type="GeneID" id="43612187"/>
<evidence type="ECO:0000313" key="2">
    <source>
        <dbReference type="EMBL" id="KAF4474020.1"/>
    </source>
</evidence>
<dbReference type="EMBL" id="ANPB02000011">
    <property type="protein sequence ID" value="KAF4474020.1"/>
    <property type="molecule type" value="Genomic_DNA"/>
</dbReference>
<accession>A0A7J6IDS9</accession>
<dbReference type="AlphaFoldDB" id="A0A7J6IDS9"/>
<keyword evidence="3" id="KW-1185">Reference proteome</keyword>
<proteinExistence type="predicted"/>
<protein>
    <recommendedName>
        <fullName evidence="1">DUF7730 domain-containing protein</fullName>
    </recommendedName>
</protein>
<feature type="domain" description="DUF7730" evidence="1">
    <location>
        <begin position="2"/>
        <end position="133"/>
    </location>
</feature>
<dbReference type="Pfam" id="PF24864">
    <property type="entry name" value="DUF7730"/>
    <property type="match status" value="1"/>
</dbReference>
<name>A0A7J6IDS9_COLFN</name>
<evidence type="ECO:0000313" key="3">
    <source>
        <dbReference type="Proteomes" id="UP000011096"/>
    </source>
</evidence>
<dbReference type="RefSeq" id="XP_031875608.1">
    <property type="nucleotide sequence ID" value="XM_032028079.1"/>
</dbReference>
<organism evidence="2 3">
    <name type="scientific">Colletotrichum fructicola (strain Nara gc5)</name>
    <name type="common">Anthracnose fungus</name>
    <name type="synonym">Colletotrichum gloeosporioides (strain Nara gc5)</name>
    <dbReference type="NCBI Taxonomy" id="1213859"/>
    <lineage>
        <taxon>Eukaryota</taxon>
        <taxon>Fungi</taxon>
        <taxon>Dikarya</taxon>
        <taxon>Ascomycota</taxon>
        <taxon>Pezizomycotina</taxon>
        <taxon>Sordariomycetes</taxon>
        <taxon>Hypocreomycetidae</taxon>
        <taxon>Glomerellales</taxon>
        <taxon>Glomerellaceae</taxon>
        <taxon>Colletotrichum</taxon>
        <taxon>Colletotrichum gloeosporioides species complex</taxon>
    </lineage>
</organism>
<dbReference type="InterPro" id="IPR056632">
    <property type="entry name" value="DUF7730"/>
</dbReference>